<dbReference type="Proteomes" id="UP000029998">
    <property type="component" value="Unassembled WGS sequence"/>
</dbReference>
<dbReference type="GO" id="GO:0000287">
    <property type="term" value="F:magnesium ion binding"/>
    <property type="evidence" value="ECO:0007669"/>
    <property type="project" value="InterPro"/>
</dbReference>
<dbReference type="EMBL" id="AVPU01000015">
    <property type="protein sequence ID" value="KGM54246.1"/>
    <property type="molecule type" value="Genomic_DNA"/>
</dbReference>
<reference evidence="4 5" key="1">
    <citation type="submission" date="2013-08" db="EMBL/GenBank/DDBJ databases">
        <title>Genome sequencing of Lysobacter.</title>
        <authorList>
            <person name="Zhang S."/>
            <person name="Wang G."/>
        </authorList>
    </citation>
    <scope>NUCLEOTIDE SEQUENCE [LARGE SCALE GENOMIC DNA]</scope>
    <source>
        <strain evidence="4 5">GH1-9</strain>
    </source>
</reference>
<name>A0A0A0ETH8_9GAMM</name>
<keyword evidence="2" id="KW-0808">Transferase</keyword>
<dbReference type="Pfam" id="PF01648">
    <property type="entry name" value="ACPS"/>
    <property type="match status" value="1"/>
</dbReference>
<dbReference type="PANTHER" id="PTHR12215">
    <property type="entry name" value="PHOSPHOPANTETHEINE TRANSFERASE"/>
    <property type="match status" value="1"/>
</dbReference>
<dbReference type="InterPro" id="IPR050559">
    <property type="entry name" value="P-Pant_transferase_sf"/>
</dbReference>
<dbReference type="GO" id="GO:0008897">
    <property type="term" value="F:holo-[acyl-carrier-protein] synthase activity"/>
    <property type="evidence" value="ECO:0007669"/>
    <property type="project" value="InterPro"/>
</dbReference>
<comment type="similarity">
    <text evidence="1">Belongs to the P-Pant transferase superfamily. Gsp/Sfp/HetI/AcpT family.</text>
</comment>
<proteinExistence type="inferred from homology"/>
<comment type="caution">
    <text evidence="4">The sequence shown here is derived from an EMBL/GenBank/DDBJ whole genome shotgun (WGS) entry which is preliminary data.</text>
</comment>
<organism evidence="4 5">
    <name type="scientific">Lysobacter daejeonensis GH1-9</name>
    <dbReference type="NCBI Taxonomy" id="1385517"/>
    <lineage>
        <taxon>Bacteria</taxon>
        <taxon>Pseudomonadati</taxon>
        <taxon>Pseudomonadota</taxon>
        <taxon>Gammaproteobacteria</taxon>
        <taxon>Lysobacterales</taxon>
        <taxon>Lysobacteraceae</taxon>
        <taxon>Aerolutibacter</taxon>
    </lineage>
</organism>
<accession>A0A0A0ETH8</accession>
<dbReference type="PANTHER" id="PTHR12215:SF10">
    <property type="entry name" value="L-AMINOADIPATE-SEMIALDEHYDE DEHYDROGENASE-PHOSPHOPANTETHEINYL TRANSFERASE"/>
    <property type="match status" value="1"/>
</dbReference>
<evidence type="ECO:0000313" key="4">
    <source>
        <dbReference type="EMBL" id="KGM54246.1"/>
    </source>
</evidence>
<dbReference type="GO" id="GO:0005829">
    <property type="term" value="C:cytosol"/>
    <property type="evidence" value="ECO:0007669"/>
    <property type="project" value="TreeGrafter"/>
</dbReference>
<dbReference type="SUPFAM" id="SSF56214">
    <property type="entry name" value="4'-phosphopantetheinyl transferase"/>
    <property type="match status" value="2"/>
</dbReference>
<evidence type="ECO:0000256" key="2">
    <source>
        <dbReference type="ARBA" id="ARBA00022679"/>
    </source>
</evidence>
<dbReference type="InterPro" id="IPR008278">
    <property type="entry name" value="4-PPantetheinyl_Trfase_dom"/>
</dbReference>
<dbReference type="InterPro" id="IPR037143">
    <property type="entry name" value="4-PPantetheinyl_Trfase_dom_sf"/>
</dbReference>
<feature type="domain" description="4'-phosphopantetheinyl transferase" evidence="3">
    <location>
        <begin position="71"/>
        <end position="145"/>
    </location>
</feature>
<dbReference type="GO" id="GO:0019878">
    <property type="term" value="P:lysine biosynthetic process via aminoadipic acid"/>
    <property type="evidence" value="ECO:0007669"/>
    <property type="project" value="TreeGrafter"/>
</dbReference>
<gene>
    <name evidence="4" type="ORF">N800_04990</name>
</gene>
<dbReference type="Gene3D" id="3.90.470.20">
    <property type="entry name" value="4'-phosphopantetheinyl transferase domain"/>
    <property type="match status" value="2"/>
</dbReference>
<sequence>MAWLPRDRAQPGQVQVAAWLAESLAIEPTRVAFARDTFGRPYLQPPLQAHDCNWSHSGEGLLVAVGEGIDLGVDLEWRRPRPRALALAERFFAAPEVQWLRAAPEDVREARFLRLWCAKEAVLKAHGQGLSFGLHRLVFVEHDETLVLHDCDAALGPAAAWTVRELAPAPGYLGAMAWRRRRE</sequence>
<keyword evidence="5" id="KW-1185">Reference proteome</keyword>
<dbReference type="eggNOG" id="COG2091">
    <property type="taxonomic scope" value="Bacteria"/>
</dbReference>
<evidence type="ECO:0000256" key="1">
    <source>
        <dbReference type="ARBA" id="ARBA00010990"/>
    </source>
</evidence>
<evidence type="ECO:0000313" key="5">
    <source>
        <dbReference type="Proteomes" id="UP000029998"/>
    </source>
</evidence>
<evidence type="ECO:0000259" key="3">
    <source>
        <dbReference type="Pfam" id="PF01648"/>
    </source>
</evidence>
<protein>
    <recommendedName>
        <fullName evidence="3">4'-phosphopantetheinyl transferase domain-containing protein</fullName>
    </recommendedName>
</protein>
<dbReference type="STRING" id="1385517.N800_04990"/>
<dbReference type="AlphaFoldDB" id="A0A0A0ETH8"/>